<evidence type="ECO:0000256" key="8">
    <source>
        <dbReference type="ARBA" id="ARBA00022692"/>
    </source>
</evidence>
<keyword evidence="11" id="KW-0811">Translocation</keyword>
<evidence type="ECO:0000256" key="4">
    <source>
        <dbReference type="ARBA" id="ARBA00011718"/>
    </source>
</evidence>
<dbReference type="PRINTS" id="PR01853">
    <property type="entry name" value="YAJCTRNLCASE"/>
</dbReference>
<keyword evidence="8 13" id="KW-0812">Transmembrane</keyword>
<keyword evidence="6" id="KW-0813">Transport</keyword>
<reference evidence="15" key="1">
    <citation type="submission" date="2020-09" db="EMBL/GenBank/DDBJ databases">
        <title>The genome sequence of strain Labrenzia suaedae 4C16A.</title>
        <authorList>
            <person name="Liu Y."/>
        </authorList>
    </citation>
    <scope>NUCLEOTIDE SEQUENCE [LARGE SCALE GENOMIC DNA]</scope>
    <source>
        <strain evidence="15">4C16A</strain>
    </source>
</reference>
<reference evidence="14 15" key="2">
    <citation type="journal article" date="2021" name="Int. J. Syst. Evol. Microbiol.">
        <title>Roseibium litorale sp. nov., isolated from a tidal flat sediment and proposal for the reclassification of Labrenzia polysiphoniae as Roseibium polysiphoniae comb. nov.</title>
        <authorList>
            <person name="Liu Y."/>
            <person name="Pei T."/>
            <person name="Du J."/>
            <person name="Chao M."/>
            <person name="Deng M.R."/>
            <person name="Zhu H."/>
        </authorList>
    </citation>
    <scope>NUCLEOTIDE SEQUENCE [LARGE SCALE GENOMIC DNA]</scope>
    <source>
        <strain evidence="14 15">4C16A</strain>
    </source>
</reference>
<evidence type="ECO:0000256" key="9">
    <source>
        <dbReference type="ARBA" id="ARBA00022927"/>
    </source>
</evidence>
<evidence type="ECO:0000256" key="2">
    <source>
        <dbReference type="ARBA" id="ARBA00004162"/>
    </source>
</evidence>
<comment type="similarity">
    <text evidence="3">Belongs to the YajC family.</text>
</comment>
<evidence type="ECO:0000256" key="7">
    <source>
        <dbReference type="ARBA" id="ARBA00022475"/>
    </source>
</evidence>
<protein>
    <recommendedName>
        <fullName evidence="5">Sec translocon accessory complex subunit YajC</fullName>
    </recommendedName>
</protein>
<evidence type="ECO:0000256" key="1">
    <source>
        <dbReference type="ARBA" id="ARBA00002061"/>
    </source>
</evidence>
<dbReference type="PANTHER" id="PTHR33909:SF1">
    <property type="entry name" value="SEC TRANSLOCON ACCESSORY COMPLEX SUBUNIT YAJC"/>
    <property type="match status" value="1"/>
</dbReference>
<dbReference type="PANTHER" id="PTHR33909">
    <property type="entry name" value="SEC TRANSLOCON ACCESSORY COMPLEX SUBUNIT YAJC"/>
    <property type="match status" value="1"/>
</dbReference>
<evidence type="ECO:0000256" key="6">
    <source>
        <dbReference type="ARBA" id="ARBA00022448"/>
    </source>
</evidence>
<dbReference type="NCBIfam" id="TIGR00739">
    <property type="entry name" value="yajC"/>
    <property type="match status" value="1"/>
</dbReference>
<sequence length="110" mass="12234">MFITPAYAQTGAPFDVGMIGQFLPFILIFVIMYFLIIRPQRQRMKQHQALIAGLRRGDKIVTSGGLIGKVSKVVDDSELEVELSEGVKVRIVRSMVQEVRSKSEPAKEGA</sequence>
<dbReference type="EMBL" id="JACYXI010000022">
    <property type="protein sequence ID" value="MBD8894194.1"/>
    <property type="molecule type" value="Genomic_DNA"/>
</dbReference>
<accession>A0ABR9CUA9</accession>
<proteinExistence type="inferred from homology"/>
<keyword evidence="15" id="KW-1185">Reference proteome</keyword>
<comment type="subunit">
    <text evidence="4">Part of the SecDF-YidC-YajC translocase complex. The SecDF-YidC-YajC translocase forms a supercomplex with SecYEG, called the holo-translocon (HTL).</text>
</comment>
<comment type="subcellular location">
    <subcellularLocation>
        <location evidence="2">Cell membrane</location>
        <topology evidence="2">Single-pass membrane protein</topology>
    </subcellularLocation>
</comment>
<keyword evidence="9" id="KW-0653">Protein transport</keyword>
<feature type="transmembrane region" description="Helical" evidence="13">
    <location>
        <begin position="18"/>
        <end position="37"/>
    </location>
</feature>
<gene>
    <name evidence="14" type="primary">yajC</name>
    <name evidence="14" type="ORF">IG616_21820</name>
</gene>
<dbReference type="Pfam" id="PF02699">
    <property type="entry name" value="YajC"/>
    <property type="match status" value="1"/>
</dbReference>
<evidence type="ECO:0000313" key="14">
    <source>
        <dbReference type="EMBL" id="MBD8894194.1"/>
    </source>
</evidence>
<name>A0ABR9CUA9_9HYPH</name>
<evidence type="ECO:0000256" key="13">
    <source>
        <dbReference type="SAM" id="Phobius"/>
    </source>
</evidence>
<evidence type="ECO:0000256" key="12">
    <source>
        <dbReference type="ARBA" id="ARBA00023136"/>
    </source>
</evidence>
<evidence type="ECO:0000256" key="11">
    <source>
        <dbReference type="ARBA" id="ARBA00023010"/>
    </source>
</evidence>
<evidence type="ECO:0000256" key="10">
    <source>
        <dbReference type="ARBA" id="ARBA00022989"/>
    </source>
</evidence>
<dbReference type="SMART" id="SM01323">
    <property type="entry name" value="YajC"/>
    <property type="match status" value="1"/>
</dbReference>
<keyword evidence="12 13" id="KW-0472">Membrane</keyword>
<dbReference type="InterPro" id="IPR003849">
    <property type="entry name" value="Preprotein_translocase_YajC"/>
</dbReference>
<evidence type="ECO:0000256" key="3">
    <source>
        <dbReference type="ARBA" id="ARBA00006742"/>
    </source>
</evidence>
<organism evidence="14 15">
    <name type="scientific">Roseibium litorale</name>
    <dbReference type="NCBI Taxonomy" id="2803841"/>
    <lineage>
        <taxon>Bacteria</taxon>
        <taxon>Pseudomonadati</taxon>
        <taxon>Pseudomonadota</taxon>
        <taxon>Alphaproteobacteria</taxon>
        <taxon>Hyphomicrobiales</taxon>
        <taxon>Stappiaceae</taxon>
        <taxon>Roseibium</taxon>
    </lineage>
</organism>
<keyword evidence="10 13" id="KW-1133">Transmembrane helix</keyword>
<comment type="caution">
    <text evidence="14">The sequence shown here is derived from an EMBL/GenBank/DDBJ whole genome shotgun (WGS) entry which is preliminary data.</text>
</comment>
<comment type="function">
    <text evidence="1">The SecYEG-SecDF-YajC-YidC holo-translocon (HTL) protein secretase/insertase is a supercomplex required for protein secretion, insertion of proteins into membranes, and assembly of membrane protein complexes. While the SecYEG complex is essential for assembly of a number of proteins and complexes, the SecDF-YajC-YidC subcomplex facilitates these functions.</text>
</comment>
<dbReference type="RefSeq" id="WP_192150912.1">
    <property type="nucleotide sequence ID" value="NZ_JACYXI010000022.1"/>
</dbReference>
<evidence type="ECO:0000256" key="5">
    <source>
        <dbReference type="ARBA" id="ARBA00014962"/>
    </source>
</evidence>
<keyword evidence="7" id="KW-1003">Cell membrane</keyword>
<dbReference type="Proteomes" id="UP000632063">
    <property type="component" value="Unassembled WGS sequence"/>
</dbReference>
<evidence type="ECO:0000313" key="15">
    <source>
        <dbReference type="Proteomes" id="UP000632063"/>
    </source>
</evidence>